<accession>A0A7S3VQK1</accession>
<proteinExistence type="inferred from homology"/>
<dbReference type="PROSITE" id="PS50294">
    <property type="entry name" value="WD_REPEATS_REGION"/>
    <property type="match status" value="2"/>
</dbReference>
<evidence type="ECO:0000256" key="2">
    <source>
        <dbReference type="ARBA" id="ARBA00006445"/>
    </source>
</evidence>
<evidence type="ECO:0000256" key="7">
    <source>
        <dbReference type="ARBA" id="ARBA00023306"/>
    </source>
</evidence>
<name>A0A7S3VQK1_DUNTE</name>
<dbReference type="AlphaFoldDB" id="A0A7S3VQK1"/>
<dbReference type="PROSITE" id="PS00678">
    <property type="entry name" value="WD_REPEATS_1"/>
    <property type="match status" value="1"/>
</dbReference>
<organism evidence="10">
    <name type="scientific">Dunaliella tertiolecta</name>
    <name type="common">Green alga</name>
    <dbReference type="NCBI Taxonomy" id="3047"/>
    <lineage>
        <taxon>Eukaryota</taxon>
        <taxon>Viridiplantae</taxon>
        <taxon>Chlorophyta</taxon>
        <taxon>core chlorophytes</taxon>
        <taxon>Chlorophyceae</taxon>
        <taxon>CS clade</taxon>
        <taxon>Chlamydomonadales</taxon>
        <taxon>Dunaliellaceae</taxon>
        <taxon>Dunaliella</taxon>
    </lineage>
</organism>
<gene>
    <name evidence="10" type="ORF">DTER00134_LOCUS16309</name>
</gene>
<evidence type="ECO:0000259" key="9">
    <source>
        <dbReference type="Pfam" id="PF24807"/>
    </source>
</evidence>
<dbReference type="Pfam" id="PF24807">
    <property type="entry name" value="WD40_CDC20-Fz"/>
    <property type="match status" value="1"/>
</dbReference>
<dbReference type="GO" id="GO:0031145">
    <property type="term" value="P:anaphase-promoting complex-dependent catabolic process"/>
    <property type="evidence" value="ECO:0007669"/>
    <property type="project" value="TreeGrafter"/>
</dbReference>
<keyword evidence="5" id="KW-0677">Repeat</keyword>
<keyword evidence="3 8" id="KW-0853">WD repeat</keyword>
<dbReference type="PANTHER" id="PTHR19918:SF1">
    <property type="entry name" value="FIZZY-RELATED PROTEIN HOMOLOG"/>
    <property type="match status" value="1"/>
</dbReference>
<evidence type="ECO:0000256" key="3">
    <source>
        <dbReference type="ARBA" id="ARBA00022574"/>
    </source>
</evidence>
<dbReference type="InterPro" id="IPR036322">
    <property type="entry name" value="WD40_repeat_dom_sf"/>
</dbReference>
<evidence type="ECO:0000256" key="6">
    <source>
        <dbReference type="ARBA" id="ARBA00022776"/>
    </source>
</evidence>
<comment type="pathway">
    <text evidence="1">Protein modification; protein ubiquitination.</text>
</comment>
<dbReference type="SMART" id="SM00320">
    <property type="entry name" value="WD40"/>
    <property type="match status" value="6"/>
</dbReference>
<evidence type="ECO:0000256" key="5">
    <source>
        <dbReference type="ARBA" id="ARBA00022737"/>
    </source>
</evidence>
<evidence type="ECO:0000256" key="8">
    <source>
        <dbReference type="PROSITE-ProRule" id="PRU00221"/>
    </source>
</evidence>
<dbReference type="FunFam" id="2.130.10.10:FF:000025">
    <property type="entry name" value="FIZZY-related 2 isoform 1"/>
    <property type="match status" value="1"/>
</dbReference>
<feature type="domain" description="CDC20/Fizzy WD40" evidence="9">
    <location>
        <begin position="186"/>
        <end position="475"/>
    </location>
</feature>
<sequence length="500" mass="54026">MEGDWENLPSTSAAAVDFGSYAGLQASPHHRGVQGLGSPAYRSPQQHLKLSDRFIPTRTAAARLDYSILDRELVTAEVSRNASEREDLNPAYNLLLRSELLGGPSTSGQIPADKAQQLEQLKAPCSPSKKLFRYKSGDAASPFGGPASLSPYSMSPVGADAGIASSPMASPRRAQRKIPRAPFKVLDAPALQDDFYLNMVDWSSQNVLAVGLGPSVYLWSASTSNVSKLCDLPSGDVVCSVAWSQRGTYLSVGCNSGKVQIWDAARMRLVRTMEGHRARVGTMAWGSHVLSSGSRDRTILQRDVRAPEHFSAKLQGHRSEICGLKWSPDDRQLASGGNDNLLLVWQLGSNNPAMRFTEHKAAVKAITWSPHQHGLLASGGGTADRCIRFWNTASGLPINAIDTGSQVCNLAWSKNANEIVSTHGYSQNQIIVWKYPSMAKLTTLTGHTLRVLYLAMSPDGQTIVTGAGDETLRFWNVFPGPRAPGADTTGVSTMPRTTIR</sequence>
<dbReference type="SUPFAM" id="SSF50978">
    <property type="entry name" value="WD40 repeat-like"/>
    <property type="match status" value="1"/>
</dbReference>
<dbReference type="InterPro" id="IPR033010">
    <property type="entry name" value="Cdc20/Fizzy"/>
</dbReference>
<dbReference type="InterPro" id="IPR056150">
    <property type="entry name" value="WD40_CDC20-Fz"/>
</dbReference>
<dbReference type="GO" id="GO:1905786">
    <property type="term" value="P:positive regulation of anaphase-promoting complex-dependent catabolic process"/>
    <property type="evidence" value="ECO:0007669"/>
    <property type="project" value="TreeGrafter"/>
</dbReference>
<reference evidence="10" key="1">
    <citation type="submission" date="2021-01" db="EMBL/GenBank/DDBJ databases">
        <authorList>
            <person name="Corre E."/>
            <person name="Pelletier E."/>
            <person name="Niang G."/>
            <person name="Scheremetjew M."/>
            <person name="Finn R."/>
            <person name="Kale V."/>
            <person name="Holt S."/>
            <person name="Cochrane G."/>
            <person name="Meng A."/>
            <person name="Brown T."/>
            <person name="Cohen L."/>
        </authorList>
    </citation>
    <scope>NUCLEOTIDE SEQUENCE</scope>
    <source>
        <strain evidence="10">CCMP1320</strain>
    </source>
</reference>
<keyword evidence="6" id="KW-0498">Mitosis</keyword>
<dbReference type="GO" id="GO:0010997">
    <property type="term" value="F:anaphase-promoting complex binding"/>
    <property type="evidence" value="ECO:0007669"/>
    <property type="project" value="InterPro"/>
</dbReference>
<dbReference type="InterPro" id="IPR015943">
    <property type="entry name" value="WD40/YVTN_repeat-like_dom_sf"/>
</dbReference>
<dbReference type="Gene3D" id="2.130.10.10">
    <property type="entry name" value="YVTN repeat-like/Quinoprotein amine dehydrogenase"/>
    <property type="match status" value="1"/>
</dbReference>
<dbReference type="PANTHER" id="PTHR19918">
    <property type="entry name" value="CELL DIVISION CYCLE 20 CDC20 FIZZY -RELATED"/>
    <property type="match status" value="1"/>
</dbReference>
<dbReference type="InterPro" id="IPR001680">
    <property type="entry name" value="WD40_rpt"/>
</dbReference>
<dbReference type="GO" id="GO:0051301">
    <property type="term" value="P:cell division"/>
    <property type="evidence" value="ECO:0007669"/>
    <property type="project" value="UniProtKB-KW"/>
</dbReference>
<feature type="repeat" description="WD" evidence="8">
    <location>
        <begin position="444"/>
        <end position="477"/>
    </location>
</feature>
<feature type="repeat" description="WD" evidence="8">
    <location>
        <begin position="238"/>
        <end position="272"/>
    </location>
</feature>
<feature type="repeat" description="WD" evidence="8">
    <location>
        <begin position="314"/>
        <end position="355"/>
    </location>
</feature>
<keyword evidence="4" id="KW-0132">Cell division</keyword>
<dbReference type="GO" id="GO:0005680">
    <property type="term" value="C:anaphase-promoting complex"/>
    <property type="evidence" value="ECO:0007669"/>
    <property type="project" value="TreeGrafter"/>
</dbReference>
<keyword evidence="7" id="KW-0131">Cell cycle</keyword>
<evidence type="ECO:0000313" key="10">
    <source>
        <dbReference type="EMBL" id="CAE0501236.1"/>
    </source>
</evidence>
<dbReference type="InterPro" id="IPR019775">
    <property type="entry name" value="WD40_repeat_CS"/>
</dbReference>
<evidence type="ECO:0000256" key="4">
    <source>
        <dbReference type="ARBA" id="ARBA00022618"/>
    </source>
</evidence>
<dbReference type="EMBL" id="HBIP01027002">
    <property type="protein sequence ID" value="CAE0501236.1"/>
    <property type="molecule type" value="Transcribed_RNA"/>
</dbReference>
<dbReference type="GO" id="GO:1990757">
    <property type="term" value="F:ubiquitin ligase activator activity"/>
    <property type="evidence" value="ECO:0007669"/>
    <property type="project" value="TreeGrafter"/>
</dbReference>
<comment type="similarity">
    <text evidence="2">Belongs to the WD repeat CDC20/Fizzy family.</text>
</comment>
<protein>
    <recommendedName>
        <fullName evidence="9">CDC20/Fizzy WD40 domain-containing protein</fullName>
    </recommendedName>
</protein>
<dbReference type="CDD" id="cd00200">
    <property type="entry name" value="WD40"/>
    <property type="match status" value="1"/>
</dbReference>
<dbReference type="PROSITE" id="PS50082">
    <property type="entry name" value="WD_REPEATS_2"/>
    <property type="match status" value="3"/>
</dbReference>
<evidence type="ECO:0000256" key="1">
    <source>
        <dbReference type="ARBA" id="ARBA00004906"/>
    </source>
</evidence>